<keyword evidence="3" id="KW-1185">Reference proteome</keyword>
<evidence type="ECO:0000259" key="1">
    <source>
        <dbReference type="Pfam" id="PF02057"/>
    </source>
</evidence>
<dbReference type="Gene3D" id="2.60.120.560">
    <property type="entry name" value="Exo-inulinase, domain 1"/>
    <property type="match status" value="1"/>
</dbReference>
<name>A0ABW3PMC9_9LACO</name>
<accession>A0ABW3PMC9</accession>
<dbReference type="Proteomes" id="UP001597156">
    <property type="component" value="Unassembled WGS sequence"/>
</dbReference>
<gene>
    <name evidence="2" type="ORF">ACFQ22_08800</name>
</gene>
<dbReference type="PANTHER" id="PTHR15172:SF1">
    <property type="entry name" value="GALACTOCEREBROSIDASE"/>
    <property type="match status" value="1"/>
</dbReference>
<dbReference type="Gene3D" id="2.60.120.260">
    <property type="entry name" value="Galactose-binding domain-like"/>
    <property type="match status" value="1"/>
</dbReference>
<dbReference type="GO" id="GO:0016787">
    <property type="term" value="F:hydrolase activity"/>
    <property type="evidence" value="ECO:0007669"/>
    <property type="project" value="UniProtKB-KW"/>
</dbReference>
<evidence type="ECO:0000313" key="3">
    <source>
        <dbReference type="Proteomes" id="UP001597156"/>
    </source>
</evidence>
<evidence type="ECO:0000313" key="2">
    <source>
        <dbReference type="EMBL" id="MFD1125450.1"/>
    </source>
</evidence>
<sequence>MNETSFIVDGQQLDLNALDANTFKGFGYISCNNSSRLLLDYKWEHRDSYDQILQILFGGNHPLMRLLKVEMGVDANTSSGTEPATMRSAEDQANVRRGAGFQLIADAKKIQPALKTAILRWGEPGFLRKKWAAVKTADPDQNVSEDVFEAMYQWYKKTIVAAYETYGYLIDYVDPDRNETKHPMYRWIKWFADRLTNDQAGFPNGFPVEQYQQIKIIAADQNYERDFGDRMLADKALRVRVPAVGFHYNTDDSKNQAFTKLADEFHHEVWYSEGIAPMTFGKYRVRASNGDGIGGVQSGLDVANRLIKSYVKSRRSLYLFQPAVSAYYPGVNYSHKELIAVNRPWSGFFEVDNVGLQCMKHFTDFAKAGWDNEQAWRYLTSACDSKVSGTENLSQDAEAPSYLTLVSPDKQDYSIILVNDSPEPRTYHVQFKHIGRQKNQPLNVWESIGPNSPSDDYDSRLKRLRETLRPINNRVTILVQPHSIVTATTLTLASDREVQYRRLESPHQDRVLMEQGSVLYTDDFQYRQYPDDYLKLRGNTPRFTTDQGGAFEVAEVDGRRVLQQVISEKYRALDWEYSYAPNLTVGDDHWTNYSVTVSMKFDAHTWQNSPTGNYFGIGLRELTDVKGRLESAPYVFKVFSDGGCQLIKDDQVVDLAYVDNLDLSKTHQINFSANGNHLTAEFDGQSVFDFTDVNNPKFSGRVKLGSGYYHTQIRQLTIKKIASDQTIITKRLDDLDSAITYTGNWTHVCGLGNTKWNRTLSYGEASKEKPTHLRFAFEGTGFSLVGQQTVTSNLKVSVDDQVINWNLHPQTGSDRTENGQVLGLPSAKHQVKITVQSGRYTLDVINLIN</sequence>
<dbReference type="SUPFAM" id="SSF51445">
    <property type="entry name" value="(Trans)glycosidases"/>
    <property type="match status" value="1"/>
</dbReference>
<comment type="caution">
    <text evidence="2">The sequence shown here is derived from an EMBL/GenBank/DDBJ whole genome shotgun (WGS) entry which is preliminary data.</text>
</comment>
<dbReference type="InterPro" id="IPR017853">
    <property type="entry name" value="GH"/>
</dbReference>
<dbReference type="Pfam" id="PF02057">
    <property type="entry name" value="Glyco_hydro_59"/>
    <property type="match status" value="1"/>
</dbReference>
<dbReference type="InterPro" id="IPR049161">
    <property type="entry name" value="GH59_cat"/>
</dbReference>
<feature type="domain" description="Glycosyl hydrolase family 59 catalytic" evidence="1">
    <location>
        <begin position="23"/>
        <end position="363"/>
    </location>
</feature>
<dbReference type="Gene3D" id="2.60.40.1180">
    <property type="entry name" value="Golgi alpha-mannosidase II"/>
    <property type="match status" value="1"/>
</dbReference>
<dbReference type="Gene3D" id="3.20.20.80">
    <property type="entry name" value="Glycosidases"/>
    <property type="match status" value="1"/>
</dbReference>
<dbReference type="PANTHER" id="PTHR15172">
    <property type="entry name" value="GALACTOCEREBROSIDASE"/>
    <property type="match status" value="1"/>
</dbReference>
<dbReference type="RefSeq" id="WP_121979577.1">
    <property type="nucleotide sequence ID" value="NZ_JBHTLH010000029.1"/>
</dbReference>
<organism evidence="2 3">
    <name type="scientific">Lentilactobacillus raoultii</name>
    <dbReference type="NCBI Taxonomy" id="1987503"/>
    <lineage>
        <taxon>Bacteria</taxon>
        <taxon>Bacillati</taxon>
        <taxon>Bacillota</taxon>
        <taxon>Bacilli</taxon>
        <taxon>Lactobacillales</taxon>
        <taxon>Lactobacillaceae</taxon>
        <taxon>Lentilactobacillus</taxon>
    </lineage>
</organism>
<dbReference type="EMBL" id="JBHTLH010000029">
    <property type="protein sequence ID" value="MFD1125450.1"/>
    <property type="molecule type" value="Genomic_DNA"/>
</dbReference>
<protein>
    <submittedName>
        <fullName evidence="2">Glycosyl hydrolase</fullName>
    </submittedName>
</protein>
<reference evidence="3" key="1">
    <citation type="journal article" date="2019" name="Int. J. Syst. Evol. Microbiol.">
        <title>The Global Catalogue of Microorganisms (GCM) 10K type strain sequencing project: providing services to taxonomists for standard genome sequencing and annotation.</title>
        <authorList>
            <consortium name="The Broad Institute Genomics Platform"/>
            <consortium name="The Broad Institute Genome Sequencing Center for Infectious Disease"/>
            <person name="Wu L."/>
            <person name="Ma J."/>
        </authorList>
    </citation>
    <scope>NUCLEOTIDE SEQUENCE [LARGE SCALE GENOMIC DNA]</scope>
    <source>
        <strain evidence="3">CCUG 71848</strain>
    </source>
</reference>
<keyword evidence="2" id="KW-0378">Hydrolase</keyword>
<dbReference type="InterPro" id="IPR013780">
    <property type="entry name" value="Glyco_hydro_b"/>
</dbReference>
<dbReference type="InterPro" id="IPR001286">
    <property type="entry name" value="Glyco_hydro_59"/>
</dbReference>
<proteinExistence type="predicted"/>